<accession>A0AAD1GZK1</accession>
<protein>
    <submittedName>
        <fullName evidence="2">Uncharacterized protein</fullName>
    </submittedName>
</protein>
<reference evidence="2 3" key="1">
    <citation type="submission" date="2019-12" db="EMBL/GenBank/DDBJ databases">
        <title>Complete genome sequence of Mycolicibacterium xenopi str. JCM15661T.</title>
        <authorList>
            <person name="Yoshida M."/>
            <person name="Fukano H."/>
            <person name="Asakura T."/>
            <person name="Hoshino Y."/>
        </authorList>
    </citation>
    <scope>NUCLEOTIDE SEQUENCE [LARGE SCALE GENOMIC DNA]</scope>
    <source>
        <strain evidence="2 3">JCM 15661T</strain>
    </source>
</reference>
<dbReference type="EMBL" id="AP022314">
    <property type="protein sequence ID" value="BBU22156.1"/>
    <property type="molecule type" value="Genomic_DNA"/>
</dbReference>
<gene>
    <name evidence="2" type="ORF">MYXE_19460</name>
</gene>
<dbReference type="KEGG" id="mxe:MYXE_19460"/>
<dbReference type="AlphaFoldDB" id="A0AAD1GZK1"/>
<evidence type="ECO:0000313" key="3">
    <source>
        <dbReference type="Proteomes" id="UP000464624"/>
    </source>
</evidence>
<dbReference type="Proteomes" id="UP000464624">
    <property type="component" value="Chromosome"/>
</dbReference>
<evidence type="ECO:0000256" key="1">
    <source>
        <dbReference type="SAM" id="MobiDB-lite"/>
    </source>
</evidence>
<sequence length="91" mass="9747">MAIVRATKPFTYWNNGVPRTVRAGDLFDTSDPCVKGRAGLFEPVEVAAARTASIEDATAEPGARRSVSTTRGRRKPASEPERDEPSAEGDA</sequence>
<organism evidence="2 3">
    <name type="scientific">Mycobacterium xenopi</name>
    <dbReference type="NCBI Taxonomy" id="1789"/>
    <lineage>
        <taxon>Bacteria</taxon>
        <taxon>Bacillati</taxon>
        <taxon>Actinomycetota</taxon>
        <taxon>Actinomycetes</taxon>
        <taxon>Mycobacteriales</taxon>
        <taxon>Mycobacteriaceae</taxon>
        <taxon>Mycobacterium</taxon>
    </lineage>
</organism>
<feature type="region of interest" description="Disordered" evidence="1">
    <location>
        <begin position="52"/>
        <end position="91"/>
    </location>
</feature>
<proteinExistence type="predicted"/>
<dbReference type="RefSeq" id="WP_085193415.1">
    <property type="nucleotide sequence ID" value="NZ_AP022314.1"/>
</dbReference>
<evidence type="ECO:0000313" key="2">
    <source>
        <dbReference type="EMBL" id="BBU22156.1"/>
    </source>
</evidence>
<name>A0AAD1GZK1_MYCXE</name>
<feature type="compositionally biased region" description="Basic and acidic residues" evidence="1">
    <location>
        <begin position="76"/>
        <end position="85"/>
    </location>
</feature>